<comment type="caution">
    <text evidence="1">The sequence shown here is derived from an EMBL/GenBank/DDBJ whole genome shotgun (WGS) entry which is preliminary data.</text>
</comment>
<protein>
    <submittedName>
        <fullName evidence="1">Uncharacterized protein</fullName>
    </submittedName>
</protein>
<sequence length="89" mass="9684">MVDGPKGLLPGLIGFAILSGLAQLGYAALRSKPESSGAVKLPSAWFPVQRITPEQHKLYLISKINKIDEEIQSIDDELLSLEKQSTEPP</sequence>
<accession>A0A1U7LR41</accession>
<dbReference type="Proteomes" id="UP000186594">
    <property type="component" value="Unassembled WGS sequence"/>
</dbReference>
<keyword evidence="2" id="KW-1185">Reference proteome</keyword>
<evidence type="ECO:0000313" key="1">
    <source>
        <dbReference type="EMBL" id="OLL25140.1"/>
    </source>
</evidence>
<reference evidence="1 2" key="1">
    <citation type="submission" date="2016-04" db="EMBL/GenBank/DDBJ databases">
        <title>Evolutionary innovation and constraint leading to complex multicellularity in the Ascomycota.</title>
        <authorList>
            <person name="Cisse O."/>
            <person name="Nguyen A."/>
            <person name="Hewitt D.A."/>
            <person name="Jedd G."/>
            <person name="Stajich J.E."/>
        </authorList>
    </citation>
    <scope>NUCLEOTIDE SEQUENCE [LARGE SCALE GENOMIC DNA]</scope>
    <source>
        <strain evidence="1 2">DAH-3</strain>
    </source>
</reference>
<organism evidence="1 2">
    <name type="scientific">Neolecta irregularis (strain DAH-3)</name>
    <dbReference type="NCBI Taxonomy" id="1198029"/>
    <lineage>
        <taxon>Eukaryota</taxon>
        <taxon>Fungi</taxon>
        <taxon>Dikarya</taxon>
        <taxon>Ascomycota</taxon>
        <taxon>Taphrinomycotina</taxon>
        <taxon>Neolectales</taxon>
        <taxon>Neolectaceae</taxon>
        <taxon>Neolecta</taxon>
    </lineage>
</organism>
<name>A0A1U7LR41_NEOID</name>
<proteinExistence type="predicted"/>
<dbReference type="EMBL" id="LXFE01000491">
    <property type="protein sequence ID" value="OLL25140.1"/>
    <property type="molecule type" value="Genomic_DNA"/>
</dbReference>
<dbReference type="AlphaFoldDB" id="A0A1U7LR41"/>
<gene>
    <name evidence="1" type="ORF">NEOLI_000594</name>
</gene>
<evidence type="ECO:0000313" key="2">
    <source>
        <dbReference type="Proteomes" id="UP000186594"/>
    </source>
</evidence>